<dbReference type="AlphaFoldDB" id="A0A9C6X9E4"/>
<dbReference type="Pfam" id="PF02949">
    <property type="entry name" value="7tm_6"/>
    <property type="match status" value="1"/>
</dbReference>
<dbReference type="GeneID" id="127751727"/>
<evidence type="ECO:0000256" key="4">
    <source>
        <dbReference type="ARBA" id="ARBA00022725"/>
    </source>
</evidence>
<dbReference type="GO" id="GO:0005549">
    <property type="term" value="F:odorant binding"/>
    <property type="evidence" value="ECO:0007669"/>
    <property type="project" value="InterPro"/>
</dbReference>
<evidence type="ECO:0000256" key="7">
    <source>
        <dbReference type="ARBA" id="ARBA00023170"/>
    </source>
</evidence>
<evidence type="ECO:0000256" key="3">
    <source>
        <dbReference type="ARBA" id="ARBA00022692"/>
    </source>
</evidence>
<dbReference type="Proteomes" id="UP000504606">
    <property type="component" value="Unplaced"/>
</dbReference>
<keyword evidence="4" id="KW-0552">Olfaction</keyword>
<dbReference type="RefSeq" id="XP_052131675.1">
    <property type="nucleotide sequence ID" value="XM_052275715.1"/>
</dbReference>
<evidence type="ECO:0000256" key="8">
    <source>
        <dbReference type="ARBA" id="ARBA00023224"/>
    </source>
</evidence>
<evidence type="ECO:0000313" key="10">
    <source>
        <dbReference type="Proteomes" id="UP000504606"/>
    </source>
</evidence>
<gene>
    <name evidence="11" type="primary">LOC127751727</name>
</gene>
<reference evidence="11" key="1">
    <citation type="submission" date="2025-08" db="UniProtKB">
        <authorList>
            <consortium name="RefSeq"/>
        </authorList>
    </citation>
    <scope>IDENTIFICATION</scope>
    <source>
        <tissue evidence="11">Whole organism</tissue>
    </source>
</reference>
<evidence type="ECO:0000256" key="9">
    <source>
        <dbReference type="SAM" id="Phobius"/>
    </source>
</evidence>
<dbReference type="GO" id="GO:0007165">
    <property type="term" value="P:signal transduction"/>
    <property type="evidence" value="ECO:0007669"/>
    <property type="project" value="UniProtKB-KW"/>
</dbReference>
<keyword evidence="8" id="KW-0807">Transducer</keyword>
<evidence type="ECO:0000256" key="1">
    <source>
        <dbReference type="ARBA" id="ARBA00004141"/>
    </source>
</evidence>
<keyword evidence="2" id="KW-0716">Sensory transduction</keyword>
<proteinExistence type="predicted"/>
<protein>
    <submittedName>
        <fullName evidence="11">Uncharacterized protein LOC127751727</fullName>
    </submittedName>
</protein>
<keyword evidence="6 9" id="KW-0472">Membrane</keyword>
<organism evidence="10 11">
    <name type="scientific">Frankliniella occidentalis</name>
    <name type="common">Western flower thrips</name>
    <name type="synonym">Euthrips occidentalis</name>
    <dbReference type="NCBI Taxonomy" id="133901"/>
    <lineage>
        <taxon>Eukaryota</taxon>
        <taxon>Metazoa</taxon>
        <taxon>Ecdysozoa</taxon>
        <taxon>Arthropoda</taxon>
        <taxon>Hexapoda</taxon>
        <taxon>Insecta</taxon>
        <taxon>Pterygota</taxon>
        <taxon>Neoptera</taxon>
        <taxon>Paraneoptera</taxon>
        <taxon>Thysanoptera</taxon>
        <taxon>Terebrantia</taxon>
        <taxon>Thripoidea</taxon>
        <taxon>Thripidae</taxon>
        <taxon>Frankliniella</taxon>
    </lineage>
</organism>
<feature type="transmembrane region" description="Helical" evidence="9">
    <location>
        <begin position="134"/>
        <end position="159"/>
    </location>
</feature>
<keyword evidence="10" id="KW-1185">Reference proteome</keyword>
<dbReference type="KEGG" id="foc:127751727"/>
<keyword evidence="3 9" id="KW-0812">Transmembrane</keyword>
<evidence type="ECO:0000313" key="11">
    <source>
        <dbReference type="RefSeq" id="XP_052131675.1"/>
    </source>
</evidence>
<name>A0A9C6X9E4_FRAOC</name>
<evidence type="ECO:0000256" key="5">
    <source>
        <dbReference type="ARBA" id="ARBA00022989"/>
    </source>
</evidence>
<feature type="transmembrane region" description="Helical" evidence="9">
    <location>
        <begin position="77"/>
        <end position="105"/>
    </location>
</feature>
<dbReference type="GO" id="GO:0004984">
    <property type="term" value="F:olfactory receptor activity"/>
    <property type="evidence" value="ECO:0007669"/>
    <property type="project" value="InterPro"/>
</dbReference>
<evidence type="ECO:0000256" key="2">
    <source>
        <dbReference type="ARBA" id="ARBA00022606"/>
    </source>
</evidence>
<dbReference type="GO" id="GO:0016020">
    <property type="term" value="C:membrane"/>
    <property type="evidence" value="ECO:0007669"/>
    <property type="project" value="UniProtKB-SubCell"/>
</dbReference>
<accession>A0A9C6X9E4</accession>
<keyword evidence="5 9" id="KW-1133">Transmembrane helix</keyword>
<sequence>MFMGLCAVFMTGTALQRLDSLETARAPISNLSSCYSSSACLAVIRQGRLSALLLELKSLVQAAEAGRGEKKWTDRTLRGVTMFATVTVPMAVLVFASLCADMLLADEPQLPLWPFVPHAGAWGVSCGRMFWGCWFLLAVCSVFYTVTALCLCAAAAAGLHDALALRLLVQGGATPEEVRDVVRIHMHLRSTVLDLTDYFAGNLVHILASSFCNSLFATVQVVGGDANATTLALLIPVVNVFLPLSHFSQKMSDASRSLARSAYHAATDGVELREARALLLVMLAAGRPPALRCRGLGRFNRASARNVFRQFYAAVNMLGPKH</sequence>
<dbReference type="InterPro" id="IPR004117">
    <property type="entry name" value="7tm6_olfct_rcpt"/>
</dbReference>
<keyword evidence="7" id="KW-0675">Receptor</keyword>
<evidence type="ECO:0000256" key="6">
    <source>
        <dbReference type="ARBA" id="ARBA00023136"/>
    </source>
</evidence>
<comment type="subcellular location">
    <subcellularLocation>
        <location evidence="1">Membrane</location>
        <topology evidence="1">Multi-pass membrane protein</topology>
    </subcellularLocation>
</comment>